<organism evidence="7 8">
    <name type="scientific">Legionella waltersii</name>
    <dbReference type="NCBI Taxonomy" id="66969"/>
    <lineage>
        <taxon>Bacteria</taxon>
        <taxon>Pseudomonadati</taxon>
        <taxon>Pseudomonadota</taxon>
        <taxon>Gammaproteobacteria</taxon>
        <taxon>Legionellales</taxon>
        <taxon>Legionellaceae</taxon>
        <taxon>Legionella</taxon>
    </lineage>
</organism>
<evidence type="ECO:0000256" key="5">
    <source>
        <dbReference type="SAM" id="MobiDB-lite"/>
    </source>
</evidence>
<dbReference type="Proteomes" id="UP000054729">
    <property type="component" value="Unassembled WGS sequence"/>
</dbReference>
<sequence>MTTDKKLKPRGNNPFADRFNNPPSKQKGKFPRVAYVMQGGGSLGAYQFGVVKGLLEAGYEPDWIAATSIGAIQAAIIVGNLPEKRIEKLEQFWELVAPSNLFDYLGESDMTLDLYNKICAAMALTYGQPEFFTPRWYSGVLPLVGDPDSLSFYDTAPLRKTLLDLIDFDLLNSCPIRLSLGSVQISSGHLIYFNNINYRIEVDHVLASAALPPGFPAIQIEDEYYWDGGVHSNTPLEVILEAIPPENTLCFLIDCFGGSSFIPKTLNEIEERVKDITYSTHAQRTIFNYLQRQQLRNAFMEIRELLTDKQQKAYAEHLEIGSPHHCTLVHLVYSSRIVKAASKDFNFGQVIINKRIKDGYKDAQAILAEESKWGFLPSDGKSRLYESPNNQTKLFRKMKLDRFK</sequence>
<comment type="caution">
    <text evidence="7">The sequence shown here is derived from an EMBL/GenBank/DDBJ whole genome shotgun (WGS) entry which is preliminary data.</text>
</comment>
<keyword evidence="1 4" id="KW-0378">Hydrolase</keyword>
<keyword evidence="3 4" id="KW-0443">Lipid metabolism</keyword>
<dbReference type="GO" id="GO:0016042">
    <property type="term" value="P:lipid catabolic process"/>
    <property type="evidence" value="ECO:0007669"/>
    <property type="project" value="UniProtKB-UniRule"/>
</dbReference>
<feature type="domain" description="PNPLA" evidence="6">
    <location>
        <begin position="35"/>
        <end position="240"/>
    </location>
</feature>
<comment type="caution">
    <text evidence="4">Lacks conserved residue(s) required for the propagation of feature annotation.</text>
</comment>
<evidence type="ECO:0000256" key="2">
    <source>
        <dbReference type="ARBA" id="ARBA00022963"/>
    </source>
</evidence>
<evidence type="ECO:0000313" key="7">
    <source>
        <dbReference type="EMBL" id="KTD76503.1"/>
    </source>
</evidence>
<dbReference type="Gene3D" id="3.40.1090.10">
    <property type="entry name" value="Cytosolic phospholipase A2 catalytic domain"/>
    <property type="match status" value="2"/>
</dbReference>
<accession>A0A0W1A568</accession>
<dbReference type="CDD" id="cd07209">
    <property type="entry name" value="Pat_hypo_Ecoli_Z1214_like"/>
    <property type="match status" value="1"/>
</dbReference>
<dbReference type="Pfam" id="PF01734">
    <property type="entry name" value="Patatin"/>
    <property type="match status" value="1"/>
</dbReference>
<evidence type="ECO:0000256" key="4">
    <source>
        <dbReference type="PROSITE-ProRule" id="PRU01161"/>
    </source>
</evidence>
<proteinExistence type="predicted"/>
<dbReference type="RefSeq" id="WP_058480856.1">
    <property type="nucleotide sequence ID" value="NZ_CAAAIQ010000001.1"/>
</dbReference>
<dbReference type="SUPFAM" id="SSF52151">
    <property type="entry name" value="FabD/lysophospholipase-like"/>
    <property type="match status" value="1"/>
</dbReference>
<dbReference type="OrthoDB" id="9807112at2"/>
<protein>
    <submittedName>
        <fullName evidence="7">Alpha-beta hydrolase family transporter esterase</fullName>
    </submittedName>
</protein>
<evidence type="ECO:0000313" key="8">
    <source>
        <dbReference type="Proteomes" id="UP000054729"/>
    </source>
</evidence>
<reference evidence="7 8" key="1">
    <citation type="submission" date="2015-11" db="EMBL/GenBank/DDBJ databases">
        <title>Genomic analysis of 38 Legionella species identifies large and diverse effector repertoires.</title>
        <authorList>
            <person name="Burstein D."/>
            <person name="Amaro F."/>
            <person name="Zusman T."/>
            <person name="Lifshitz Z."/>
            <person name="Cohen O."/>
            <person name="Gilbert J.A."/>
            <person name="Pupko T."/>
            <person name="Shuman H.A."/>
            <person name="Segal G."/>
        </authorList>
    </citation>
    <scope>NUCLEOTIDE SEQUENCE [LARGE SCALE GENOMIC DNA]</scope>
    <source>
        <strain evidence="7 8">ATCC 51914</strain>
    </source>
</reference>
<keyword evidence="2 4" id="KW-0442">Lipid degradation</keyword>
<dbReference type="InterPro" id="IPR002641">
    <property type="entry name" value="PNPLA_dom"/>
</dbReference>
<evidence type="ECO:0000256" key="3">
    <source>
        <dbReference type="ARBA" id="ARBA00023098"/>
    </source>
</evidence>
<keyword evidence="8" id="KW-1185">Reference proteome</keyword>
<dbReference type="PANTHER" id="PTHR14226">
    <property type="entry name" value="NEUROPATHY TARGET ESTERASE/SWISS CHEESE D.MELANOGASTER"/>
    <property type="match status" value="1"/>
</dbReference>
<dbReference type="PANTHER" id="PTHR14226:SF57">
    <property type="entry name" value="BLR7027 PROTEIN"/>
    <property type="match status" value="1"/>
</dbReference>
<feature type="active site" description="Proton acceptor" evidence="4">
    <location>
        <position position="227"/>
    </location>
</feature>
<dbReference type="InterPro" id="IPR050301">
    <property type="entry name" value="NTE"/>
</dbReference>
<feature type="region of interest" description="Disordered" evidence="5">
    <location>
        <begin position="1"/>
        <end position="27"/>
    </location>
</feature>
<dbReference type="STRING" id="66969.Lwal_2225"/>
<gene>
    <name evidence="7" type="ORF">Lwal_2225</name>
</gene>
<dbReference type="InterPro" id="IPR016035">
    <property type="entry name" value="Acyl_Trfase/lysoPLipase"/>
</dbReference>
<feature type="short sequence motif" description="DGA/G" evidence="4">
    <location>
        <begin position="227"/>
        <end position="229"/>
    </location>
</feature>
<dbReference type="Pfam" id="PF12536">
    <property type="entry name" value="DUF3734"/>
    <property type="match status" value="1"/>
</dbReference>
<dbReference type="PATRIC" id="fig|66969.6.peg.2420"/>
<evidence type="ECO:0000256" key="1">
    <source>
        <dbReference type="ARBA" id="ARBA00022801"/>
    </source>
</evidence>
<dbReference type="EMBL" id="LNZB01000051">
    <property type="protein sequence ID" value="KTD76503.1"/>
    <property type="molecule type" value="Genomic_DNA"/>
</dbReference>
<feature type="short sequence motif" description="GXGXXG" evidence="4">
    <location>
        <begin position="39"/>
        <end position="44"/>
    </location>
</feature>
<dbReference type="AlphaFoldDB" id="A0A0W1A568"/>
<feature type="active site" description="Nucleophile" evidence="4">
    <location>
        <position position="68"/>
    </location>
</feature>
<dbReference type="GO" id="GO:0016787">
    <property type="term" value="F:hydrolase activity"/>
    <property type="evidence" value="ECO:0007669"/>
    <property type="project" value="UniProtKB-UniRule"/>
</dbReference>
<evidence type="ECO:0000259" key="6">
    <source>
        <dbReference type="PROSITE" id="PS51635"/>
    </source>
</evidence>
<dbReference type="InterPro" id="IPR021095">
    <property type="entry name" value="DUF3734"/>
</dbReference>
<dbReference type="PROSITE" id="PS51635">
    <property type="entry name" value="PNPLA"/>
    <property type="match status" value="1"/>
</dbReference>
<name>A0A0W1A568_9GAMM</name>